<dbReference type="PANTHER" id="PTHR12935:SF0">
    <property type="entry name" value="GAMMA-GLUTAMYLCYCLOTRANSFERASE"/>
    <property type="match status" value="1"/>
</dbReference>
<evidence type="ECO:0000256" key="4">
    <source>
        <dbReference type="PIRSR" id="PIRSR617939-1"/>
    </source>
</evidence>
<proteinExistence type="predicted"/>
<evidence type="ECO:0000256" key="3">
    <source>
        <dbReference type="ARBA" id="ARBA00023239"/>
    </source>
</evidence>
<feature type="active site" description="Proton acceptor" evidence="4">
    <location>
        <position position="161"/>
    </location>
</feature>
<dbReference type="InterPro" id="IPR017939">
    <property type="entry name" value="G-Glutamylcylcotransferase"/>
</dbReference>
<organism evidence="7 8">
    <name type="scientific">Cymbomonas tetramitiformis</name>
    <dbReference type="NCBI Taxonomy" id="36881"/>
    <lineage>
        <taxon>Eukaryota</taxon>
        <taxon>Viridiplantae</taxon>
        <taxon>Chlorophyta</taxon>
        <taxon>Pyramimonadophyceae</taxon>
        <taxon>Pyramimonadales</taxon>
        <taxon>Pyramimonadaceae</taxon>
        <taxon>Cymbomonas</taxon>
    </lineage>
</organism>
<accession>A0AAE0GTJ2</accession>
<dbReference type="SUPFAM" id="SSF110857">
    <property type="entry name" value="Gamma-glutamyl cyclotransferase-like"/>
    <property type="match status" value="1"/>
</dbReference>
<dbReference type="CDD" id="cd06661">
    <property type="entry name" value="GGCT_like"/>
    <property type="match status" value="1"/>
</dbReference>
<comment type="function">
    <text evidence="1">Putative gamma-glutamylcyclotransferase.</text>
</comment>
<evidence type="ECO:0000313" key="7">
    <source>
        <dbReference type="EMBL" id="KAK3283856.1"/>
    </source>
</evidence>
<dbReference type="InterPro" id="IPR036568">
    <property type="entry name" value="GGCT-like_sf"/>
</dbReference>
<dbReference type="EC" id="4.3.2.9" evidence="2"/>
<feature type="region of interest" description="Disordered" evidence="5">
    <location>
        <begin position="13"/>
        <end position="35"/>
    </location>
</feature>
<gene>
    <name evidence="7" type="ORF">CYMTET_8464</name>
</gene>
<evidence type="ECO:0000313" key="8">
    <source>
        <dbReference type="Proteomes" id="UP001190700"/>
    </source>
</evidence>
<keyword evidence="3" id="KW-0456">Lyase</keyword>
<reference evidence="7 8" key="1">
    <citation type="journal article" date="2015" name="Genome Biol. Evol.">
        <title>Comparative Genomics of a Bacterivorous Green Alga Reveals Evolutionary Causalities and Consequences of Phago-Mixotrophic Mode of Nutrition.</title>
        <authorList>
            <person name="Burns J.A."/>
            <person name="Paasch A."/>
            <person name="Narechania A."/>
            <person name="Kim E."/>
        </authorList>
    </citation>
    <scope>NUCLEOTIDE SEQUENCE [LARGE SCALE GENOMIC DNA]</scope>
    <source>
        <strain evidence="7 8">PLY_AMNH</strain>
    </source>
</reference>
<evidence type="ECO:0000256" key="2">
    <source>
        <dbReference type="ARBA" id="ARBA00012346"/>
    </source>
</evidence>
<comment type="caution">
    <text evidence="7">The sequence shown here is derived from an EMBL/GenBank/DDBJ whole genome shotgun (WGS) entry which is preliminary data.</text>
</comment>
<feature type="domain" description="Gamma-glutamylcyclotransferase AIG2-like" evidence="6">
    <location>
        <begin position="83"/>
        <end position="202"/>
    </location>
</feature>
<dbReference type="GO" id="GO:0003839">
    <property type="term" value="F:gamma-glutamylcyclotransferase activity"/>
    <property type="evidence" value="ECO:0007669"/>
    <property type="project" value="UniProtKB-EC"/>
</dbReference>
<sequence length="273" mass="29839">MVSRGASRIRVVRPERGDYGSGSGNGSNSSGLATLQSESISQTAASKYAFTTRRTFNQSAPRAFRQVLRAATEVSTAEGVWYFGYGVTLNKLVLAARGLTPLEAVPARLKDYRIVFDVRRAGAVAGPTSASIREAKGEGQEVHGVLYKFTEEDYAALLRVEDAVPPADGLLARDLRTYVSHQVTVQPYGEDGQVVKAFTLFNRRTVEADAALYWGHGGSDQHTHPEEFPPSWNHLAVMYEGAHQVGLDKQYIARLSDGLSIKESKDVLEYEGL</sequence>
<evidence type="ECO:0000259" key="6">
    <source>
        <dbReference type="Pfam" id="PF06094"/>
    </source>
</evidence>
<keyword evidence="8" id="KW-1185">Reference proteome</keyword>
<dbReference type="AlphaFoldDB" id="A0AAE0GTJ2"/>
<dbReference type="Gene3D" id="3.10.490.10">
    <property type="entry name" value="Gamma-glutamyl cyclotransferase-like"/>
    <property type="match status" value="1"/>
</dbReference>
<evidence type="ECO:0000256" key="5">
    <source>
        <dbReference type="SAM" id="MobiDB-lite"/>
    </source>
</evidence>
<dbReference type="InterPro" id="IPR013024">
    <property type="entry name" value="GGCT-like"/>
</dbReference>
<dbReference type="InterPro" id="IPR009288">
    <property type="entry name" value="AIG2-like_dom"/>
</dbReference>
<dbReference type="Proteomes" id="UP001190700">
    <property type="component" value="Unassembled WGS sequence"/>
</dbReference>
<dbReference type="PANTHER" id="PTHR12935">
    <property type="entry name" value="GAMMA-GLUTAMYLCYCLOTRANSFERASE"/>
    <property type="match status" value="1"/>
</dbReference>
<evidence type="ECO:0000256" key="1">
    <source>
        <dbReference type="ARBA" id="ARBA00002782"/>
    </source>
</evidence>
<dbReference type="Pfam" id="PF06094">
    <property type="entry name" value="GGACT"/>
    <property type="match status" value="1"/>
</dbReference>
<dbReference type="EMBL" id="LGRX02002618">
    <property type="protein sequence ID" value="KAK3283856.1"/>
    <property type="molecule type" value="Genomic_DNA"/>
</dbReference>
<name>A0AAE0GTJ2_9CHLO</name>
<protein>
    <recommendedName>
        <fullName evidence="2">gamma-glutamylcyclotransferase</fullName>
        <ecNumber evidence="2">4.3.2.9</ecNumber>
    </recommendedName>
</protein>